<dbReference type="CDD" id="cd06259">
    <property type="entry name" value="YdcF-like"/>
    <property type="match status" value="1"/>
</dbReference>
<organism evidence="10 11">
    <name type="scientific">Vitreoscilla stercoraria</name>
    <dbReference type="NCBI Taxonomy" id="61"/>
    <lineage>
        <taxon>Bacteria</taxon>
        <taxon>Pseudomonadati</taxon>
        <taxon>Pseudomonadota</taxon>
        <taxon>Betaproteobacteria</taxon>
        <taxon>Neisseriales</taxon>
        <taxon>Neisseriaceae</taxon>
        <taxon>Vitreoscilla</taxon>
    </lineage>
</organism>
<feature type="compositionally biased region" description="Polar residues" evidence="8">
    <location>
        <begin position="209"/>
        <end position="219"/>
    </location>
</feature>
<evidence type="ECO:0000256" key="6">
    <source>
        <dbReference type="ARBA" id="ARBA00023136"/>
    </source>
</evidence>
<evidence type="ECO:0000313" key="10">
    <source>
        <dbReference type="EMBL" id="UOO93273.1"/>
    </source>
</evidence>
<comment type="function">
    <text evidence="7">Participates in the barrier function of the cell envelope.</text>
</comment>
<dbReference type="EMBL" id="CP091512">
    <property type="protein sequence ID" value="UOO93273.1"/>
    <property type="molecule type" value="Genomic_DNA"/>
</dbReference>
<dbReference type="PANTHER" id="PTHR30336:SF0">
    <property type="entry name" value="PROTEIN SANA"/>
    <property type="match status" value="1"/>
</dbReference>
<keyword evidence="11" id="KW-1185">Reference proteome</keyword>
<dbReference type="InterPro" id="IPR051599">
    <property type="entry name" value="Cell_Envelope_Assoc"/>
</dbReference>
<evidence type="ECO:0000256" key="2">
    <source>
        <dbReference type="ARBA" id="ARBA00022475"/>
    </source>
</evidence>
<evidence type="ECO:0000256" key="7">
    <source>
        <dbReference type="ARBA" id="ARBA00037355"/>
    </source>
</evidence>
<evidence type="ECO:0000256" key="4">
    <source>
        <dbReference type="ARBA" id="ARBA00022692"/>
    </source>
</evidence>
<feature type="region of interest" description="Disordered" evidence="8">
    <location>
        <begin position="209"/>
        <end position="253"/>
    </location>
</feature>
<comment type="subcellular location">
    <subcellularLocation>
        <location evidence="1">Cell inner membrane</location>
        <topology evidence="1">Single-pass membrane protein</topology>
    </subcellularLocation>
</comment>
<evidence type="ECO:0000256" key="8">
    <source>
        <dbReference type="SAM" id="MobiDB-lite"/>
    </source>
</evidence>
<protein>
    <submittedName>
        <fullName evidence="10">YdcF family protein</fullName>
    </submittedName>
</protein>
<keyword evidence="5" id="KW-1133">Transmembrane helix</keyword>
<evidence type="ECO:0000259" key="9">
    <source>
        <dbReference type="Pfam" id="PF02698"/>
    </source>
</evidence>
<keyword evidence="6" id="KW-0472">Membrane</keyword>
<gene>
    <name evidence="10" type="ORF">LVJ81_04370</name>
</gene>
<accession>A0ABY4EEY9</accession>
<reference evidence="10" key="1">
    <citation type="submission" date="2021-12" db="EMBL/GenBank/DDBJ databases">
        <authorList>
            <person name="Veyrier F.J."/>
        </authorList>
    </citation>
    <scope>NUCLEOTIDE SEQUENCE</scope>
    <source>
        <strain evidence="10">SAG 1488-6</strain>
    </source>
</reference>
<evidence type="ECO:0000313" key="11">
    <source>
        <dbReference type="Proteomes" id="UP000832034"/>
    </source>
</evidence>
<dbReference type="InterPro" id="IPR003848">
    <property type="entry name" value="DUF218"/>
</dbReference>
<evidence type="ECO:0000256" key="3">
    <source>
        <dbReference type="ARBA" id="ARBA00022519"/>
    </source>
</evidence>
<keyword evidence="2" id="KW-1003">Cell membrane</keyword>
<name>A0ABY4EEY9_VITST</name>
<evidence type="ECO:0000256" key="5">
    <source>
        <dbReference type="ARBA" id="ARBA00022989"/>
    </source>
</evidence>
<dbReference type="RefSeq" id="WP_019957610.1">
    <property type="nucleotide sequence ID" value="NZ_CP091512.1"/>
</dbReference>
<dbReference type="PANTHER" id="PTHR30336">
    <property type="entry name" value="INNER MEMBRANE PROTEIN, PROBABLE PERMEASE"/>
    <property type="match status" value="1"/>
</dbReference>
<feature type="compositionally biased region" description="Basic and acidic residues" evidence="8">
    <location>
        <begin position="243"/>
        <end position="253"/>
    </location>
</feature>
<dbReference type="Proteomes" id="UP000832034">
    <property type="component" value="Chromosome"/>
</dbReference>
<feature type="compositionally biased region" description="Basic and acidic residues" evidence="8">
    <location>
        <begin position="220"/>
        <end position="231"/>
    </location>
</feature>
<dbReference type="Pfam" id="PF02698">
    <property type="entry name" value="DUF218"/>
    <property type="match status" value="1"/>
</dbReference>
<feature type="domain" description="DUF218" evidence="9">
    <location>
        <begin position="48"/>
        <end position="168"/>
    </location>
</feature>
<evidence type="ECO:0000256" key="1">
    <source>
        <dbReference type="ARBA" id="ARBA00004377"/>
    </source>
</evidence>
<proteinExistence type="predicted"/>
<sequence length="253" mass="28396">MKKRYKALVGTGVVLAGTLAAWDSWVTWRHRKDIYDDVEDVPYHRYGLVLGTAPVLANGAVNHYYKYRIEAAALLYQQGKIDVVVVSGTDNGEDYSEPEAMRYDLQTMGVPAMCIVMDKGGERTLNSVLYAQSQGLMDDWLIISQAFHNQRSMILAHHLNVRAHAYNARDVESGLKVQVRERFARMRLGWELLTGRIHAPVSASLTTTKTDDVQTNGVEKSNEDAPKEACLNHDTQNDVEQLDEQKETEAALS</sequence>
<keyword evidence="3" id="KW-0997">Cell inner membrane</keyword>
<reference evidence="10" key="2">
    <citation type="journal article" date="2022" name="Res Sq">
        <title>Evolution of multicellular longitudinally dividing oral cavity symbionts (Neisseriaceae).</title>
        <authorList>
            <person name="Nyongesa S."/>
            <person name="Weber P."/>
            <person name="Bernet E."/>
            <person name="Pullido F."/>
            <person name="Nieckarz M."/>
            <person name="Delaby M."/>
            <person name="Nieves C."/>
            <person name="Viehboeck T."/>
            <person name="Krause N."/>
            <person name="Rivera-Millot A."/>
            <person name="Nakamura A."/>
            <person name="Vischer N."/>
            <person name="VanNieuwenhze M."/>
            <person name="Brun Y."/>
            <person name="Cava F."/>
            <person name="Bulgheresi S."/>
            <person name="Veyrier F."/>
        </authorList>
    </citation>
    <scope>NUCLEOTIDE SEQUENCE</scope>
    <source>
        <strain evidence="10">SAG 1488-6</strain>
    </source>
</reference>
<keyword evidence="4" id="KW-0812">Transmembrane</keyword>